<evidence type="ECO:0000256" key="2">
    <source>
        <dbReference type="SAM" id="MobiDB-lite"/>
    </source>
</evidence>
<accession>C1E3V3</accession>
<dbReference type="CDD" id="cd23024">
    <property type="entry name" value="zf-HIT_ZNHIT2-3"/>
    <property type="match status" value="1"/>
</dbReference>
<keyword evidence="1" id="KW-0479">Metal-binding</keyword>
<evidence type="ECO:0000313" key="5">
    <source>
        <dbReference type="Proteomes" id="UP000002009"/>
    </source>
</evidence>
<keyword evidence="1" id="KW-0862">Zinc</keyword>
<dbReference type="OMA" id="WHLWRLL"/>
<dbReference type="Proteomes" id="UP000002009">
    <property type="component" value="Chromosome 4"/>
</dbReference>
<dbReference type="EMBL" id="CP001325">
    <property type="protein sequence ID" value="ACO62617.1"/>
    <property type="molecule type" value="Genomic_DNA"/>
</dbReference>
<protein>
    <recommendedName>
        <fullName evidence="3">HIT-type domain-containing protein</fullName>
    </recommendedName>
</protein>
<dbReference type="FunCoup" id="C1E3V3">
    <property type="interactions" value="1062"/>
</dbReference>
<dbReference type="GO" id="GO:0008270">
    <property type="term" value="F:zinc ion binding"/>
    <property type="evidence" value="ECO:0007669"/>
    <property type="project" value="UniProtKB-UniRule"/>
</dbReference>
<evidence type="ECO:0000259" key="3">
    <source>
        <dbReference type="PROSITE" id="PS51083"/>
    </source>
</evidence>
<dbReference type="PROSITE" id="PS51083">
    <property type="entry name" value="ZF_HIT"/>
    <property type="match status" value="1"/>
</dbReference>
<dbReference type="InterPro" id="IPR039646">
    <property type="entry name" value="ZNHIT2"/>
</dbReference>
<dbReference type="PANTHER" id="PTHR15555">
    <property type="entry name" value="ZINC FINGER HIT DOMAIN CONTAINING PROTEIN 2 PROTEIN FON -RELATED"/>
    <property type="match status" value="1"/>
</dbReference>
<evidence type="ECO:0000313" key="4">
    <source>
        <dbReference type="EMBL" id="ACO62617.1"/>
    </source>
</evidence>
<dbReference type="eggNOG" id="KOG4317">
    <property type="taxonomic scope" value="Eukaryota"/>
</dbReference>
<dbReference type="Pfam" id="PF04438">
    <property type="entry name" value="zf-HIT"/>
    <property type="match status" value="1"/>
</dbReference>
<feature type="domain" description="HIT-type" evidence="3">
    <location>
        <begin position="38"/>
        <end position="70"/>
    </location>
</feature>
<dbReference type="Gene3D" id="3.30.60.190">
    <property type="match status" value="1"/>
</dbReference>
<dbReference type="RefSeq" id="XP_002501359.1">
    <property type="nucleotide sequence ID" value="XM_002501313.1"/>
</dbReference>
<reference evidence="4 5" key="1">
    <citation type="journal article" date="2009" name="Science">
        <title>Green evolution and dynamic adaptations revealed by genomes of the marine picoeukaryotes Micromonas.</title>
        <authorList>
            <person name="Worden A.Z."/>
            <person name="Lee J.H."/>
            <person name="Mock T."/>
            <person name="Rouze P."/>
            <person name="Simmons M.P."/>
            <person name="Aerts A.L."/>
            <person name="Allen A.E."/>
            <person name="Cuvelier M.L."/>
            <person name="Derelle E."/>
            <person name="Everett M.V."/>
            <person name="Foulon E."/>
            <person name="Grimwood J."/>
            <person name="Gundlach H."/>
            <person name="Henrissat B."/>
            <person name="Napoli C."/>
            <person name="McDonald S.M."/>
            <person name="Parker M.S."/>
            <person name="Rombauts S."/>
            <person name="Salamov A."/>
            <person name="Von Dassow P."/>
            <person name="Badger J.H."/>
            <person name="Coutinho P.M."/>
            <person name="Demir E."/>
            <person name="Dubchak I."/>
            <person name="Gentemann C."/>
            <person name="Eikrem W."/>
            <person name="Gready J.E."/>
            <person name="John U."/>
            <person name="Lanier W."/>
            <person name="Lindquist E.A."/>
            <person name="Lucas S."/>
            <person name="Mayer K.F."/>
            <person name="Moreau H."/>
            <person name="Not F."/>
            <person name="Otillar R."/>
            <person name="Panaud O."/>
            <person name="Pangilinan J."/>
            <person name="Paulsen I."/>
            <person name="Piegu B."/>
            <person name="Poliakov A."/>
            <person name="Robbens S."/>
            <person name="Schmutz J."/>
            <person name="Toulza E."/>
            <person name="Wyss T."/>
            <person name="Zelensky A."/>
            <person name="Zhou K."/>
            <person name="Armbrust E.V."/>
            <person name="Bhattacharya D."/>
            <person name="Goodenough U.W."/>
            <person name="Van de Peer Y."/>
            <person name="Grigoriev I.V."/>
        </authorList>
    </citation>
    <scope>NUCLEOTIDE SEQUENCE [LARGE SCALE GENOMIC DNA]</scope>
    <source>
        <strain evidence="5">RCC299 / NOUM17</strain>
    </source>
</reference>
<sequence length="491" mass="51342">MFSGTDAVLIPPRVRDGEPDVATVAIGEGAPGELVVTCRVCQRAHAKYTCPRCFMRYCGLPCYKAHDGRCVESFHGENFGDALKGTRAEDEGKKRMTEILARFAKMDAGDAGFQGDKVDSDDDDEEGDEDDAGASAPSSSGACILSEANLEKLARGEELCAEDLSPEERAAFERSAATGELSHMVEPWKAWWTLPEATDIVLASDGGRLVREVGSRVGSAVNDESPAVPPPPDESLPPLSRLTPVKPSLSLRWHLLDVLGAYTLTLRAHDGDWSADPLAAVAALLSLSAVLAAGAARPSRGTGGAGDAASTDLPCTAAAALHGVGSRAASSASGVMAAAAAAVSAGGMTRDILSLLRGGRGAVVVALADTRRMVLAAAAELSERGAVDDVNVVRGRGGRLVRGAGGGRSRLSRGALSRLERKVFFLLCWVNGLTDSARGGEDDRADEGVFEILRGRLEHELRAKKEAEEVAATRAAVVHTSQKLVAEVVQQ</sequence>
<proteinExistence type="predicted"/>
<name>C1E3V3_MICCC</name>
<dbReference type="KEGG" id="mis:MICPUN_100038"/>
<keyword evidence="5" id="KW-1185">Reference proteome</keyword>
<feature type="region of interest" description="Disordered" evidence="2">
    <location>
        <begin position="217"/>
        <end position="239"/>
    </location>
</feature>
<dbReference type="InParanoid" id="C1E3V3"/>
<feature type="compositionally biased region" description="Acidic residues" evidence="2">
    <location>
        <begin position="119"/>
        <end position="132"/>
    </location>
</feature>
<keyword evidence="1" id="KW-0863">Zinc-finger</keyword>
<feature type="region of interest" description="Disordered" evidence="2">
    <location>
        <begin position="111"/>
        <end position="140"/>
    </location>
</feature>
<dbReference type="PANTHER" id="PTHR15555:SF0">
    <property type="entry name" value="ZINC FINGER HIT DOMAIN-CONTAINING PROTEIN 2"/>
    <property type="match status" value="1"/>
</dbReference>
<dbReference type="OrthoDB" id="542149at2759"/>
<organism evidence="4 5">
    <name type="scientific">Micromonas commoda (strain RCC299 / NOUM17 / CCMP2709)</name>
    <name type="common">Picoplanktonic green alga</name>
    <dbReference type="NCBI Taxonomy" id="296587"/>
    <lineage>
        <taxon>Eukaryota</taxon>
        <taxon>Viridiplantae</taxon>
        <taxon>Chlorophyta</taxon>
        <taxon>Mamiellophyceae</taxon>
        <taxon>Mamiellales</taxon>
        <taxon>Mamiellaceae</taxon>
        <taxon>Micromonas</taxon>
    </lineage>
</organism>
<dbReference type="GeneID" id="8242645"/>
<gene>
    <name evidence="4" type="ORF">MICPUN_100038</name>
</gene>
<dbReference type="SUPFAM" id="SSF144232">
    <property type="entry name" value="HIT/MYND zinc finger-like"/>
    <property type="match status" value="1"/>
</dbReference>
<dbReference type="InterPro" id="IPR007529">
    <property type="entry name" value="Znf_HIT"/>
</dbReference>
<evidence type="ECO:0000256" key="1">
    <source>
        <dbReference type="PROSITE-ProRule" id="PRU00453"/>
    </source>
</evidence>
<dbReference type="AlphaFoldDB" id="C1E3V3"/>